<evidence type="ECO:0008006" key="3">
    <source>
        <dbReference type="Google" id="ProtNLM"/>
    </source>
</evidence>
<dbReference type="PROSITE" id="PS51257">
    <property type="entry name" value="PROKAR_LIPOPROTEIN"/>
    <property type="match status" value="1"/>
</dbReference>
<protein>
    <recommendedName>
        <fullName evidence="3">Lipoprotein</fullName>
    </recommendedName>
</protein>
<dbReference type="RefSeq" id="WP_085417065.1">
    <property type="nucleotide sequence ID" value="NZ_CAUJPY010000009.1"/>
</dbReference>
<dbReference type="KEGG" id="nci:NCTC10296_01741"/>
<accession>A0A1X3CW50</accession>
<dbReference type="OrthoDB" id="8606447at2"/>
<name>A0A1X3CW50_9NEIS</name>
<reference evidence="1 2" key="1">
    <citation type="submission" date="2018-12" db="EMBL/GenBank/DDBJ databases">
        <authorList>
            <consortium name="Pathogen Informatics"/>
        </authorList>
    </citation>
    <scope>NUCLEOTIDE SEQUENCE [LARGE SCALE GENOMIC DNA]</scope>
    <source>
        <strain evidence="1 2">NCTC10296</strain>
    </source>
</reference>
<evidence type="ECO:0000313" key="1">
    <source>
        <dbReference type="EMBL" id="VEF02336.1"/>
    </source>
</evidence>
<keyword evidence="2" id="KW-1185">Reference proteome</keyword>
<dbReference type="STRING" id="493.BWD07_08825"/>
<dbReference type="Proteomes" id="UP000279284">
    <property type="component" value="Chromosome"/>
</dbReference>
<dbReference type="AlphaFoldDB" id="A0A1X3CW50"/>
<sequence length="112" mass="12802">MKALFSAIITSVLLSGCITSMETVTQKEPDENLIGFYINSKNGLNHIYVIGERNEYLFYENKAFSAFLKSNHLNHTVFTNADISYSASNSALIDYNVYLDAQIKWLFRFKTI</sequence>
<proteinExistence type="predicted"/>
<evidence type="ECO:0000313" key="2">
    <source>
        <dbReference type="Proteomes" id="UP000279284"/>
    </source>
</evidence>
<gene>
    <name evidence="1" type="ORF">NCTC10296_01741</name>
</gene>
<organism evidence="1 2">
    <name type="scientific">Neisseria canis</name>
    <dbReference type="NCBI Taxonomy" id="493"/>
    <lineage>
        <taxon>Bacteria</taxon>
        <taxon>Pseudomonadati</taxon>
        <taxon>Pseudomonadota</taxon>
        <taxon>Betaproteobacteria</taxon>
        <taxon>Neisseriales</taxon>
        <taxon>Neisseriaceae</taxon>
        <taxon>Neisseria</taxon>
    </lineage>
</organism>
<dbReference type="EMBL" id="LR134313">
    <property type="protein sequence ID" value="VEF02336.1"/>
    <property type="molecule type" value="Genomic_DNA"/>
</dbReference>